<dbReference type="RefSeq" id="WP_310836724.1">
    <property type="nucleotide sequence ID" value="NZ_JAVLSM010000004.1"/>
</dbReference>
<accession>A0AAE4G7Q0</accession>
<name>A0AAE4G7Q0_9BURK</name>
<protein>
    <submittedName>
        <fullName evidence="1">Uncharacterized protein</fullName>
    </submittedName>
</protein>
<gene>
    <name evidence="1" type="ORF">RJN63_07395</name>
</gene>
<sequence length="53" mass="6350">MMKFSELIVRQFAQMRKLQCIKKRAQVQQKVRLQNRLGVLCRAPMSLLQSRME</sequence>
<reference evidence="1" key="1">
    <citation type="submission" date="2023-02" db="EMBL/GenBank/DDBJ databases">
        <title>Description of Herbaspirillum huttiense subsp. nephrolepsisexaltata and Herbaspirillum huttiense subsp. lycopersicon.</title>
        <authorList>
            <person name="Poudel M."/>
            <person name="Sharma A."/>
            <person name="Goss E."/>
            <person name="Tapia J.H."/>
            <person name="Harmon C.M."/>
            <person name="Jones J.B."/>
        </authorList>
    </citation>
    <scope>NUCLEOTIDE SEQUENCE</scope>
    <source>
        <strain evidence="1">NC40101</strain>
    </source>
</reference>
<comment type="caution">
    <text evidence="1">The sequence shown here is derived from an EMBL/GenBank/DDBJ whole genome shotgun (WGS) entry which is preliminary data.</text>
</comment>
<proteinExistence type="predicted"/>
<dbReference type="AlphaFoldDB" id="A0AAE4G7Q0"/>
<evidence type="ECO:0000313" key="1">
    <source>
        <dbReference type="EMBL" id="MDT0336644.1"/>
    </source>
</evidence>
<organism evidence="1">
    <name type="scientific">Herbaspirillum huttiense subsp. nephrolepidis</name>
    <dbReference type="NCBI Taxonomy" id="3075126"/>
    <lineage>
        <taxon>Bacteria</taxon>
        <taxon>Pseudomonadati</taxon>
        <taxon>Pseudomonadota</taxon>
        <taxon>Betaproteobacteria</taxon>
        <taxon>Burkholderiales</taxon>
        <taxon>Oxalobacteraceae</taxon>
        <taxon>Herbaspirillum</taxon>
    </lineage>
</organism>
<dbReference type="EMBL" id="JAVRAA010000003">
    <property type="protein sequence ID" value="MDT0336644.1"/>
    <property type="molecule type" value="Genomic_DNA"/>
</dbReference>